<sequence length="63" mass="6881">RPAPAWRTGHRADQAWSGQTGADHDQLRQPALGRGLDENGRGGLHRQALRPRRNAAGRLAYSA</sequence>
<feature type="region of interest" description="Disordered" evidence="1">
    <location>
        <begin position="1"/>
        <end position="63"/>
    </location>
</feature>
<comment type="caution">
    <text evidence="2">The sequence shown here is derived from an EMBL/GenBank/DDBJ whole genome shotgun (WGS) entry which is preliminary data.</text>
</comment>
<evidence type="ECO:0000313" key="2">
    <source>
        <dbReference type="EMBL" id="GFD54014.1"/>
    </source>
</evidence>
<accession>A0A699XBN7</accession>
<gene>
    <name evidence="2" type="ORF">Tci_925983</name>
</gene>
<feature type="compositionally biased region" description="Basic residues" evidence="1">
    <location>
        <begin position="43"/>
        <end position="55"/>
    </location>
</feature>
<feature type="non-terminal residue" evidence="2">
    <location>
        <position position="1"/>
    </location>
</feature>
<evidence type="ECO:0000256" key="1">
    <source>
        <dbReference type="SAM" id="MobiDB-lite"/>
    </source>
</evidence>
<dbReference type="AlphaFoldDB" id="A0A699XBN7"/>
<reference evidence="2" key="1">
    <citation type="journal article" date="2019" name="Sci. Rep.">
        <title>Draft genome of Tanacetum cinerariifolium, the natural source of mosquito coil.</title>
        <authorList>
            <person name="Yamashiro T."/>
            <person name="Shiraishi A."/>
            <person name="Satake H."/>
            <person name="Nakayama K."/>
        </authorList>
    </citation>
    <scope>NUCLEOTIDE SEQUENCE</scope>
</reference>
<dbReference type="EMBL" id="BKCJ011801363">
    <property type="protein sequence ID" value="GFD54014.1"/>
    <property type="molecule type" value="Genomic_DNA"/>
</dbReference>
<proteinExistence type="predicted"/>
<name>A0A699XBN7_TANCI</name>
<protein>
    <submittedName>
        <fullName evidence="2">Uncharacterized protein</fullName>
    </submittedName>
</protein>
<organism evidence="2">
    <name type="scientific">Tanacetum cinerariifolium</name>
    <name type="common">Dalmatian daisy</name>
    <name type="synonym">Chrysanthemum cinerariifolium</name>
    <dbReference type="NCBI Taxonomy" id="118510"/>
    <lineage>
        <taxon>Eukaryota</taxon>
        <taxon>Viridiplantae</taxon>
        <taxon>Streptophyta</taxon>
        <taxon>Embryophyta</taxon>
        <taxon>Tracheophyta</taxon>
        <taxon>Spermatophyta</taxon>
        <taxon>Magnoliopsida</taxon>
        <taxon>eudicotyledons</taxon>
        <taxon>Gunneridae</taxon>
        <taxon>Pentapetalae</taxon>
        <taxon>asterids</taxon>
        <taxon>campanulids</taxon>
        <taxon>Asterales</taxon>
        <taxon>Asteraceae</taxon>
        <taxon>Asteroideae</taxon>
        <taxon>Anthemideae</taxon>
        <taxon>Anthemidinae</taxon>
        <taxon>Tanacetum</taxon>
    </lineage>
</organism>